<dbReference type="SUPFAM" id="SSF51445">
    <property type="entry name" value="(Trans)glycosidases"/>
    <property type="match status" value="1"/>
</dbReference>
<dbReference type="EC" id="3.2.1.22" evidence="2"/>
<evidence type="ECO:0000313" key="5">
    <source>
        <dbReference type="Proteomes" id="UP000005446"/>
    </source>
</evidence>
<accession>H0EI15</accession>
<evidence type="ECO:0000256" key="1">
    <source>
        <dbReference type="ARBA" id="ARBA00001255"/>
    </source>
</evidence>
<comment type="catalytic activity">
    <reaction evidence="1">
        <text>Hydrolysis of terminal, non-reducing alpha-D-galactose residues in alpha-D-galactosides, including galactose oligosaccharides, galactomannans and galactolipids.</text>
        <dbReference type="EC" id="3.2.1.22"/>
    </reaction>
</comment>
<dbReference type="HOGENOM" id="CLU_051214_1_1_1"/>
<feature type="domain" description="Glycoside-hydrolase family GH114 TIM-barrel" evidence="3">
    <location>
        <begin position="72"/>
        <end position="321"/>
    </location>
</feature>
<dbReference type="AlphaFoldDB" id="H0EI15"/>
<dbReference type="InParanoid" id="H0EI15"/>
<dbReference type="GO" id="GO:0004557">
    <property type="term" value="F:alpha-galactosidase activity"/>
    <property type="evidence" value="ECO:0007669"/>
    <property type="project" value="UniProtKB-EC"/>
</dbReference>
<proteinExistence type="predicted"/>
<dbReference type="InterPro" id="IPR013785">
    <property type="entry name" value="Aldolase_TIM"/>
</dbReference>
<reference evidence="4 5" key="1">
    <citation type="journal article" date="2012" name="Eukaryot. Cell">
        <title>Genome sequence of the fungus Glarea lozoyensis: the first genome sequence of a species from the Helotiaceae family.</title>
        <authorList>
            <person name="Youssar L."/>
            <person name="Gruening B.A."/>
            <person name="Erxleben A."/>
            <person name="Guenther S."/>
            <person name="Huettel W."/>
        </authorList>
    </citation>
    <scope>NUCLEOTIDE SEQUENCE [LARGE SCALE GENOMIC DNA]</scope>
    <source>
        <strain evidence="5">ATCC 74030 / MF5533</strain>
    </source>
</reference>
<evidence type="ECO:0000259" key="3">
    <source>
        <dbReference type="Pfam" id="PF03537"/>
    </source>
</evidence>
<dbReference type="InterPro" id="IPR017853">
    <property type="entry name" value="GH"/>
</dbReference>
<protein>
    <recommendedName>
        <fullName evidence="2">alpha-galactosidase</fullName>
        <ecNumber evidence="2">3.2.1.22</ecNumber>
    </recommendedName>
</protein>
<dbReference type="EMBL" id="AGUE01000044">
    <property type="protein sequence ID" value="EHL01808.1"/>
    <property type="molecule type" value="Genomic_DNA"/>
</dbReference>
<dbReference type="Gene3D" id="3.20.20.70">
    <property type="entry name" value="Aldolase class I"/>
    <property type="match status" value="1"/>
</dbReference>
<dbReference type="Pfam" id="PF03537">
    <property type="entry name" value="Glyco_hydro_114"/>
    <property type="match status" value="1"/>
</dbReference>
<comment type="caution">
    <text evidence="4">The sequence shown here is derived from an EMBL/GenBank/DDBJ whole genome shotgun (WGS) entry which is preliminary data.</text>
</comment>
<gene>
    <name evidence="4" type="ORF">M7I_2160</name>
</gene>
<keyword evidence="5" id="KW-1185">Reference proteome</keyword>
<dbReference type="PANTHER" id="PTHR35273:SF2">
    <property type="entry name" value="ALPHA-GALACTOSIDASE"/>
    <property type="match status" value="1"/>
</dbReference>
<dbReference type="PANTHER" id="PTHR35273">
    <property type="entry name" value="ALPHA-1,4 POLYGALACTOSAMINIDASE, PUTATIVE (AFU_ORTHOLOGUE AFUA_3G07890)-RELATED"/>
    <property type="match status" value="1"/>
</dbReference>
<name>H0EI15_GLAL7</name>
<organism evidence="4 5">
    <name type="scientific">Glarea lozoyensis (strain ATCC 74030 / MF5533)</name>
    <dbReference type="NCBI Taxonomy" id="1104152"/>
    <lineage>
        <taxon>Eukaryota</taxon>
        <taxon>Fungi</taxon>
        <taxon>Dikarya</taxon>
        <taxon>Ascomycota</taxon>
        <taxon>Pezizomycotina</taxon>
        <taxon>Leotiomycetes</taxon>
        <taxon>Helotiales</taxon>
        <taxon>Helotiaceae</taxon>
        <taxon>Glarea</taxon>
    </lineage>
</organism>
<dbReference type="OrthoDB" id="2108802at2759"/>
<evidence type="ECO:0000256" key="2">
    <source>
        <dbReference type="ARBA" id="ARBA00012755"/>
    </source>
</evidence>
<evidence type="ECO:0000313" key="4">
    <source>
        <dbReference type="EMBL" id="EHL01808.1"/>
    </source>
</evidence>
<dbReference type="InterPro" id="IPR004352">
    <property type="entry name" value="GH114_TIM-barrel"/>
</dbReference>
<sequence>MPGGKCPFPVFSACKVSEILRKLNYSTTMYTTLLTLALALAQTSTATPTPTLLDRATQARAAAIWTPTAGTTWQMQLYGSVTKLDFPVEVYDIDVLDNLNTGVIAKLHAANKKVVCYFSAGSYENWRTDTKEFGLTGKDDVNIGKPMIGWDGEWWFQTSSTKVRDLMRSRIKKAAAAGCDAIDPDNIDGYDSDDEEPNKTGFNLSLASATEYVKFLAAEAHALGMGMGLKNGLDLIPNVLNDVQFQVQEQCAQFPAKDDSLGSECLYSQPFIKANKPVFHVEYPTGETLSNTIPAAEKKKDCQDPNAKGFSSIMKGLDLMEKIAFCT</sequence>
<dbReference type="Proteomes" id="UP000005446">
    <property type="component" value="Unassembled WGS sequence"/>
</dbReference>